<dbReference type="AlphaFoldDB" id="A0A1G6Y301"/>
<dbReference type="STRING" id="686796.SAMN04488104_10758"/>
<protein>
    <submittedName>
        <fullName evidence="1">Uncharacterized protein</fullName>
    </submittedName>
</protein>
<evidence type="ECO:0000313" key="2">
    <source>
        <dbReference type="Proteomes" id="UP000199060"/>
    </source>
</evidence>
<gene>
    <name evidence="1" type="ORF">SAMN04488104_10758</name>
</gene>
<feature type="non-terminal residue" evidence="1">
    <location>
        <position position="1"/>
    </location>
</feature>
<dbReference type="Proteomes" id="UP000199060">
    <property type="component" value="Unassembled WGS sequence"/>
</dbReference>
<sequence>NFKDEKTILGCGEAQVRTQQACEKVPAFLTAVYSMLLLAAESAKNQVLPRPKWYKSEKSVRTTTGDILNQFRAINWANTSKINFSDFVNIQKKLQTLKKSDNPILSALFHARN</sequence>
<dbReference type="EMBL" id="FNAC01000075">
    <property type="protein sequence ID" value="SDD83995.1"/>
    <property type="molecule type" value="Genomic_DNA"/>
</dbReference>
<proteinExistence type="predicted"/>
<accession>A0A1G6Y301</accession>
<keyword evidence="2" id="KW-1185">Reference proteome</keyword>
<organism evidence="1 2">
    <name type="scientific">Algoriphagus faecimaris</name>
    <dbReference type="NCBI Taxonomy" id="686796"/>
    <lineage>
        <taxon>Bacteria</taxon>
        <taxon>Pseudomonadati</taxon>
        <taxon>Bacteroidota</taxon>
        <taxon>Cytophagia</taxon>
        <taxon>Cytophagales</taxon>
        <taxon>Cyclobacteriaceae</taxon>
        <taxon>Algoriphagus</taxon>
    </lineage>
</organism>
<name>A0A1G6Y301_9BACT</name>
<evidence type="ECO:0000313" key="1">
    <source>
        <dbReference type="EMBL" id="SDD83995.1"/>
    </source>
</evidence>
<reference evidence="2" key="1">
    <citation type="submission" date="2016-10" db="EMBL/GenBank/DDBJ databases">
        <authorList>
            <person name="Varghese N."/>
            <person name="Submissions S."/>
        </authorList>
    </citation>
    <scope>NUCLEOTIDE SEQUENCE [LARGE SCALE GENOMIC DNA]</scope>
    <source>
        <strain evidence="2">DSM 23095</strain>
    </source>
</reference>